<evidence type="ECO:0000313" key="3">
    <source>
        <dbReference type="Proteomes" id="UP000594638"/>
    </source>
</evidence>
<dbReference type="Gene3D" id="1.10.10.10">
    <property type="entry name" value="Winged helix-like DNA-binding domain superfamily/Winged helix DNA-binding domain"/>
    <property type="match status" value="1"/>
</dbReference>
<keyword evidence="3" id="KW-1185">Reference proteome</keyword>
<dbReference type="GO" id="GO:0005852">
    <property type="term" value="C:eukaryotic translation initiation factor 3 complex"/>
    <property type="evidence" value="ECO:0007669"/>
    <property type="project" value="InterPro"/>
</dbReference>
<dbReference type="Proteomes" id="UP000594638">
    <property type="component" value="Unassembled WGS sequence"/>
</dbReference>
<dbReference type="InterPro" id="IPR033464">
    <property type="entry name" value="CSN8_PSD8_EIF3K"/>
</dbReference>
<dbReference type="OrthoDB" id="337745at2759"/>
<dbReference type="Gramene" id="OE9A048085T1">
    <property type="protein sequence ID" value="OE9A048085C1"/>
    <property type="gene ID" value="OE9A048085"/>
</dbReference>
<sequence>MANSTPNQKQQPVTMSYTVEQLVIINPYNPNILLDLGNYVNEQFKALIVLSHYLETARFSQFWNEAAKSRHMLDAVPGFEQEIQAYAIHVLSLTYQRIRDFENCSCRAINIEGLSLDKFIDHHVSNSDWAIENSQD</sequence>
<dbReference type="InterPro" id="IPR036388">
    <property type="entry name" value="WH-like_DNA-bd_sf"/>
</dbReference>
<dbReference type="PANTHER" id="PTHR13022">
    <property type="entry name" value="EUKARYOTIC TRANSLATION INITIATION FACTOR 3 SUBUNIT 11"/>
    <property type="match status" value="1"/>
</dbReference>
<dbReference type="InterPro" id="IPR016024">
    <property type="entry name" value="ARM-type_fold"/>
</dbReference>
<dbReference type="AlphaFoldDB" id="A0A8S0R3P8"/>
<dbReference type="InterPro" id="IPR009374">
    <property type="entry name" value="eIF3k"/>
</dbReference>
<organism evidence="2 3">
    <name type="scientific">Olea europaea subsp. europaea</name>
    <dbReference type="NCBI Taxonomy" id="158383"/>
    <lineage>
        <taxon>Eukaryota</taxon>
        <taxon>Viridiplantae</taxon>
        <taxon>Streptophyta</taxon>
        <taxon>Embryophyta</taxon>
        <taxon>Tracheophyta</taxon>
        <taxon>Spermatophyta</taxon>
        <taxon>Magnoliopsida</taxon>
        <taxon>eudicotyledons</taxon>
        <taxon>Gunneridae</taxon>
        <taxon>Pentapetalae</taxon>
        <taxon>asterids</taxon>
        <taxon>lamiids</taxon>
        <taxon>Lamiales</taxon>
        <taxon>Oleaceae</taxon>
        <taxon>Oleeae</taxon>
        <taxon>Olea</taxon>
    </lineage>
</organism>
<dbReference type="Pfam" id="PF10075">
    <property type="entry name" value="CSN8_PSD8_EIF3K"/>
    <property type="match status" value="1"/>
</dbReference>
<keyword evidence="2" id="KW-0396">Initiation factor</keyword>
<keyword evidence="2" id="KW-0648">Protein biosynthesis</keyword>
<name>A0A8S0R3P8_OLEEU</name>
<dbReference type="SUPFAM" id="SSF48371">
    <property type="entry name" value="ARM repeat"/>
    <property type="match status" value="1"/>
</dbReference>
<dbReference type="PANTHER" id="PTHR13022:SF0">
    <property type="entry name" value="EUKARYOTIC TRANSLATION INITIATION FACTOR 3 SUBUNIT K"/>
    <property type="match status" value="1"/>
</dbReference>
<dbReference type="EMBL" id="CACTIH010002114">
    <property type="protein sequence ID" value="CAA2973606.1"/>
    <property type="molecule type" value="Genomic_DNA"/>
</dbReference>
<gene>
    <name evidence="2" type="ORF">OLEA9_A048085</name>
</gene>
<dbReference type="GO" id="GO:0003743">
    <property type="term" value="F:translation initiation factor activity"/>
    <property type="evidence" value="ECO:0007669"/>
    <property type="project" value="UniProtKB-KW"/>
</dbReference>
<feature type="domain" description="CSN8/PSMD8/EIF3K" evidence="1">
    <location>
        <begin position="41"/>
        <end position="100"/>
    </location>
</feature>
<comment type="caution">
    <text evidence="2">The sequence shown here is derived from an EMBL/GenBank/DDBJ whole genome shotgun (WGS) entry which is preliminary data.</text>
</comment>
<protein>
    <submittedName>
        <fullName evidence="2">Eukaryotic translation initiation factor 3 subunit K</fullName>
    </submittedName>
</protein>
<evidence type="ECO:0000259" key="1">
    <source>
        <dbReference type="Pfam" id="PF10075"/>
    </source>
</evidence>
<reference evidence="2 3" key="1">
    <citation type="submission" date="2019-12" db="EMBL/GenBank/DDBJ databases">
        <authorList>
            <person name="Alioto T."/>
            <person name="Alioto T."/>
            <person name="Gomez Garrido J."/>
        </authorList>
    </citation>
    <scope>NUCLEOTIDE SEQUENCE [LARGE SCALE GENOMIC DNA]</scope>
</reference>
<proteinExistence type="predicted"/>
<evidence type="ECO:0000313" key="2">
    <source>
        <dbReference type="EMBL" id="CAA2973606.1"/>
    </source>
</evidence>
<accession>A0A8S0R3P8</accession>